<feature type="compositionally biased region" description="Basic and acidic residues" evidence="2">
    <location>
        <begin position="47"/>
        <end position="56"/>
    </location>
</feature>
<dbReference type="GO" id="GO:0071014">
    <property type="term" value="C:post-mRNA release spliceosomal complex"/>
    <property type="evidence" value="ECO:0007669"/>
    <property type="project" value="EnsemblFungi"/>
</dbReference>
<evidence type="ECO:0000256" key="1">
    <source>
        <dbReference type="ARBA" id="ARBA00006795"/>
    </source>
</evidence>
<dbReference type="AlphaFoldDB" id="A0A0F4GHV9"/>
<dbReference type="InterPro" id="IPR006768">
    <property type="entry name" value="Cwf19-like_C_dom-1"/>
</dbReference>
<comment type="caution">
    <text evidence="5">The sequence shown here is derived from an EMBL/GenBank/DDBJ whole genome shotgun (WGS) entry which is preliminary data.</text>
</comment>
<evidence type="ECO:0000313" key="6">
    <source>
        <dbReference type="Proteomes" id="UP000033647"/>
    </source>
</evidence>
<comment type="similarity">
    <text evidence="1">Belongs to the CWF19 family.</text>
</comment>
<evidence type="ECO:0000256" key="2">
    <source>
        <dbReference type="SAM" id="MobiDB-lite"/>
    </source>
</evidence>
<dbReference type="Pfam" id="PF04676">
    <property type="entry name" value="CwfJ_C_2"/>
    <property type="match status" value="1"/>
</dbReference>
<name>A0A0F4GHV9_9PEZI</name>
<dbReference type="Pfam" id="PF04677">
    <property type="entry name" value="CwfJ_C_1"/>
    <property type="match status" value="1"/>
</dbReference>
<feature type="compositionally biased region" description="Basic and acidic residues" evidence="2">
    <location>
        <begin position="198"/>
        <end position="208"/>
    </location>
</feature>
<organism evidence="5 6">
    <name type="scientific">Zymoseptoria brevis</name>
    <dbReference type="NCBI Taxonomy" id="1047168"/>
    <lineage>
        <taxon>Eukaryota</taxon>
        <taxon>Fungi</taxon>
        <taxon>Dikarya</taxon>
        <taxon>Ascomycota</taxon>
        <taxon>Pezizomycotina</taxon>
        <taxon>Dothideomycetes</taxon>
        <taxon>Dothideomycetidae</taxon>
        <taxon>Mycosphaerellales</taxon>
        <taxon>Mycosphaerellaceae</taxon>
        <taxon>Zymoseptoria</taxon>
    </lineage>
</organism>
<feature type="region of interest" description="Disordered" evidence="2">
    <location>
        <begin position="172"/>
        <end position="215"/>
    </location>
</feature>
<reference evidence="5 6" key="1">
    <citation type="submission" date="2015-03" db="EMBL/GenBank/DDBJ databases">
        <title>RNA-seq based gene annotation and comparative genomics of four Zymoseptoria species reveal species-specific pathogenicity related genes and transposable element activity.</title>
        <authorList>
            <person name="Grandaubert J."/>
            <person name="Bhattacharyya A."/>
            <person name="Stukenbrock E.H."/>
        </authorList>
    </citation>
    <scope>NUCLEOTIDE SEQUENCE [LARGE SCALE GENOMIC DNA]</scope>
    <source>
        <strain evidence="5 6">Zb18110</strain>
    </source>
</reference>
<gene>
    <name evidence="5" type="ORF">TI39_contig612g00007</name>
</gene>
<dbReference type="STRING" id="1047168.A0A0F4GHV9"/>
<dbReference type="EMBL" id="LAFY01000604">
    <property type="protein sequence ID" value="KJX96617.1"/>
    <property type="molecule type" value="Genomic_DNA"/>
</dbReference>
<dbReference type="GO" id="GO:0045292">
    <property type="term" value="P:mRNA cis splicing, via spliceosome"/>
    <property type="evidence" value="ECO:0007669"/>
    <property type="project" value="EnsemblFungi"/>
</dbReference>
<dbReference type="PANTHER" id="PTHR12072:SF5">
    <property type="entry name" value="CWF19-LIKE PROTEIN 2"/>
    <property type="match status" value="1"/>
</dbReference>
<feature type="compositionally biased region" description="Basic and acidic residues" evidence="2">
    <location>
        <begin position="80"/>
        <end position="94"/>
    </location>
</feature>
<feature type="compositionally biased region" description="Basic and acidic residues" evidence="2">
    <location>
        <begin position="17"/>
        <end position="32"/>
    </location>
</feature>
<sequence>MGLEEFENEIAGSKSRNSKEDRKRERDEERGSERRRHHHHHHRSHRKREDDRADDRRHKRHRDRDEDDRSHHHRSKRRRSDSPKRDKEAEKELKIFNSDGEDEWVEKGAEIAPSEENILDQRDQDLTVGKVKRDAWMQEPGALDVDYVQRKQKSPPRGQFVSAKDTHDFKVHQSEVKSHLADLQNDFESDGDDNSDAAEGKVEDEPAQHEVAYTFGDNGSSWRMTKLKAVYRQAEDTGKSVDDIALERYGDLRDFDDAREEEREMDRSKMYGKDYVGLEKPSGELFQDRKMAAGIRREAQDAVDAEKERISLAQGETMAEEAPPARTVALDATALNKLKAQMMKAKLRKAPNAAQLEEEYKLAETASLANNAQPDVLVLSNMENRMLAGDRSGEVTAISGKRGIERGLVKENEDMSIEDMVKQEKRTRGANGGEGRAFAERIAKDGKFKNDLDYMDDNAGNLSKKVTKSDSNLRNAAVGDFQKMQKILENCPLCYHEESNQPPTAPVVSLATRTYMTLTTEPEVAKGGAVIVPIQHRLNLLECDDDEWEEIRNFMKSLTRFYHAQDKSVIFYENAAFMSSRKGHAALIAVPLPHHLVENAPAYFKEAILASDEQWSQHKPIIDTLALVQRAGYGKAAFRRAMVKEMPYFHVFYTLDGGMGHVIEDERRWPKGDLFAREIIGGMLDKGPETIKRQGRWEKHDRRLEGFRKRWSAFDWTKALMEPQ</sequence>
<accession>A0A0F4GHV9</accession>
<feature type="domain" description="Cwf19-like protein C-terminal" evidence="3">
    <location>
        <begin position="614"/>
        <end position="717"/>
    </location>
</feature>
<dbReference type="InterPro" id="IPR036265">
    <property type="entry name" value="HIT-like_sf"/>
</dbReference>
<dbReference type="PANTHER" id="PTHR12072">
    <property type="entry name" value="CWF19, CELL CYCLE CONTROL PROTEIN"/>
    <property type="match status" value="1"/>
</dbReference>
<dbReference type="GO" id="GO:0005684">
    <property type="term" value="C:U2-type spliceosomal complex"/>
    <property type="evidence" value="ECO:0007669"/>
    <property type="project" value="EnsemblFungi"/>
</dbReference>
<feature type="domain" description="Cwf19-like C-terminal" evidence="4">
    <location>
        <begin position="482"/>
        <end position="605"/>
    </location>
</feature>
<proteinExistence type="inferred from homology"/>
<dbReference type="InterPro" id="IPR006767">
    <property type="entry name" value="Cwf19-like_C_dom-2"/>
</dbReference>
<dbReference type="GO" id="GO:0000974">
    <property type="term" value="C:Prp19 complex"/>
    <property type="evidence" value="ECO:0007669"/>
    <property type="project" value="EnsemblFungi"/>
</dbReference>
<evidence type="ECO:0000313" key="5">
    <source>
        <dbReference type="EMBL" id="KJX96617.1"/>
    </source>
</evidence>
<feature type="compositionally biased region" description="Basic residues" evidence="2">
    <location>
        <begin position="33"/>
        <end position="46"/>
    </location>
</feature>
<dbReference type="SUPFAM" id="SSF54197">
    <property type="entry name" value="HIT-like"/>
    <property type="match status" value="1"/>
</dbReference>
<feature type="region of interest" description="Disordered" evidence="2">
    <location>
        <begin position="1"/>
        <end position="104"/>
    </location>
</feature>
<evidence type="ECO:0000259" key="4">
    <source>
        <dbReference type="Pfam" id="PF04677"/>
    </source>
</evidence>
<keyword evidence="6" id="KW-1185">Reference proteome</keyword>
<dbReference type="InterPro" id="IPR040194">
    <property type="entry name" value="Cwf19-like"/>
</dbReference>
<dbReference type="Proteomes" id="UP000033647">
    <property type="component" value="Unassembled WGS sequence"/>
</dbReference>
<protein>
    <submittedName>
        <fullName evidence="5">Cell cycle control protein cwf19</fullName>
    </submittedName>
</protein>
<dbReference type="OrthoDB" id="2113965at2759"/>
<feature type="compositionally biased region" description="Acidic residues" evidence="2">
    <location>
        <begin position="185"/>
        <end position="196"/>
    </location>
</feature>
<evidence type="ECO:0000259" key="3">
    <source>
        <dbReference type="Pfam" id="PF04676"/>
    </source>
</evidence>